<name>A0ABY2P0X2_9LEPT</name>
<reference evidence="2" key="1">
    <citation type="journal article" date="2019" name="PLoS Negl. Trop. Dis.">
        <title>Revisiting the worldwide diversity of Leptospira species in the environment.</title>
        <authorList>
            <person name="Vincent A.T."/>
            <person name="Schiettekatte O."/>
            <person name="Bourhy P."/>
            <person name="Veyrier F.J."/>
            <person name="Picardeau M."/>
        </authorList>
    </citation>
    <scope>NUCLEOTIDE SEQUENCE [LARGE SCALE GENOMIC DNA]</scope>
    <source>
        <strain evidence="2">201601298</strain>
    </source>
</reference>
<protein>
    <submittedName>
        <fullName evidence="1">Uncharacterized protein</fullName>
    </submittedName>
</protein>
<evidence type="ECO:0000313" key="1">
    <source>
        <dbReference type="EMBL" id="TGM77759.1"/>
    </source>
</evidence>
<evidence type="ECO:0000313" key="2">
    <source>
        <dbReference type="Proteomes" id="UP000297940"/>
    </source>
</evidence>
<dbReference type="Proteomes" id="UP000297940">
    <property type="component" value="Unassembled WGS sequence"/>
</dbReference>
<organism evidence="1 2">
    <name type="scientific">Leptospira mtsangambouensis</name>
    <dbReference type="NCBI Taxonomy" id="2484912"/>
    <lineage>
        <taxon>Bacteria</taxon>
        <taxon>Pseudomonadati</taxon>
        <taxon>Spirochaetota</taxon>
        <taxon>Spirochaetia</taxon>
        <taxon>Leptospirales</taxon>
        <taxon>Leptospiraceae</taxon>
        <taxon>Leptospira</taxon>
    </lineage>
</organism>
<dbReference type="RefSeq" id="WP_135694475.1">
    <property type="nucleotide sequence ID" value="NZ_RQHK01000005.1"/>
</dbReference>
<dbReference type="EMBL" id="RQHK01000005">
    <property type="protein sequence ID" value="TGM77759.1"/>
    <property type="molecule type" value="Genomic_DNA"/>
</dbReference>
<keyword evidence="2" id="KW-1185">Reference proteome</keyword>
<proteinExistence type="predicted"/>
<accession>A0ABY2P0X2</accession>
<sequence length="100" mass="11670">MFGEPKQSQQLRPIQGQSPMFKEGEYLFATEEGVTIEELRALFNEFGIVKLDSMIVRDRSYHLILKNDPGLPVMEKKATAFGKIRYIERNQIMQKYNTKL</sequence>
<comment type="caution">
    <text evidence="1">The sequence shown here is derived from an EMBL/GenBank/DDBJ whole genome shotgun (WGS) entry which is preliminary data.</text>
</comment>
<gene>
    <name evidence="1" type="ORF">EHR01_09140</name>
</gene>